<evidence type="ECO:0000313" key="2">
    <source>
        <dbReference type="Proteomes" id="UP000093173"/>
    </source>
</evidence>
<dbReference type="EMBL" id="MAJZ01001034">
    <property type="protein sequence ID" value="OCH68041.1"/>
    <property type="molecule type" value="Genomic_DNA"/>
</dbReference>
<dbReference type="PANTHER" id="PTHR30363">
    <property type="entry name" value="HTH-TYPE TRANSCRIPTIONAL REGULATOR SRLR-RELATED"/>
    <property type="match status" value="1"/>
</dbReference>
<dbReference type="PANTHER" id="PTHR30363:SF28">
    <property type="entry name" value="TRANSCRIPTIONAL REGULATORY PROTEIN-RELATED"/>
    <property type="match status" value="1"/>
</dbReference>
<dbReference type="RefSeq" id="WP_065577501.1">
    <property type="nucleotide sequence ID" value="NZ_JBNGCH010001034.1"/>
</dbReference>
<proteinExistence type="predicted"/>
<dbReference type="SUPFAM" id="SSF46785">
    <property type="entry name" value="Winged helix' DNA-binding domain"/>
    <property type="match status" value="1"/>
</dbReference>
<dbReference type="Proteomes" id="UP000093173">
    <property type="component" value="Unassembled WGS sequence"/>
</dbReference>
<comment type="caution">
    <text evidence="1">The sequence shown here is derived from an EMBL/GenBank/DDBJ whole genome shotgun (WGS) entry which is preliminary data.</text>
</comment>
<dbReference type="InterPro" id="IPR036390">
    <property type="entry name" value="WH_DNA-bd_sf"/>
</dbReference>
<organism evidence="1 2">
    <name type="scientific">Vibrio genomosp. F10</name>
    <dbReference type="NCBI Taxonomy" id="723171"/>
    <lineage>
        <taxon>Bacteria</taxon>
        <taxon>Pseudomonadati</taxon>
        <taxon>Pseudomonadota</taxon>
        <taxon>Gammaproteobacteria</taxon>
        <taxon>Vibrionales</taxon>
        <taxon>Vibrionaceae</taxon>
        <taxon>Vibrio</taxon>
    </lineage>
</organism>
<keyword evidence="2" id="KW-1185">Reference proteome</keyword>
<accession>A0A1B9QQU9</accession>
<sequence length="205" mass="23253">MKSSEKILQAIKKNGEITAKQLALDLAMTTMGARQHLQLLEDDGLLSYQDLKVKVGRPTRHWSLTNKGHAHFADSHGELSVQMIDSVERVFGLEGLEKIAQDREKQTLVSYQKLINTSQSLEQKLAIIVEQRSNEGYMAEFEKLEDGYLLIENHCPICKAATRNTVLCRSELNVFQALLGKDHQVQRIEHIVQGQRRCAYHISEG</sequence>
<protein>
    <submittedName>
        <fullName evidence="1">Transcriptional regulator</fullName>
    </submittedName>
</protein>
<dbReference type="Pfam" id="PF13412">
    <property type="entry name" value="HTH_24"/>
    <property type="match status" value="1"/>
</dbReference>
<reference evidence="2" key="1">
    <citation type="submission" date="2016-06" db="EMBL/GenBank/DDBJ databases">
        <authorList>
            <person name="Hehemann J.-H."/>
            <person name="Arevalo P."/>
            <person name="Datta M.S."/>
            <person name="Polz M.F."/>
        </authorList>
    </citation>
    <scope>NUCLEOTIDE SEQUENCE [LARGE SCALE GENOMIC DNA]</scope>
    <source>
        <strain evidence="2">9CSC122</strain>
    </source>
</reference>
<evidence type="ECO:0000313" key="1">
    <source>
        <dbReference type="EMBL" id="OCH68041.1"/>
    </source>
</evidence>
<dbReference type="Gene3D" id="1.10.10.10">
    <property type="entry name" value="Winged helix-like DNA-binding domain superfamily/Winged helix DNA-binding domain"/>
    <property type="match status" value="1"/>
</dbReference>
<dbReference type="AlphaFoldDB" id="A0A1B9QQU9"/>
<dbReference type="InterPro" id="IPR050313">
    <property type="entry name" value="Carb_Metab_HTH_regulators"/>
</dbReference>
<gene>
    <name evidence="1" type="ORF">A6E14_03660</name>
</gene>
<name>A0A1B9QQU9_9VIBR</name>
<dbReference type="InterPro" id="IPR036388">
    <property type="entry name" value="WH-like_DNA-bd_sf"/>
</dbReference>